<dbReference type="Proteomes" id="UP000298781">
    <property type="component" value="Chromosome"/>
</dbReference>
<dbReference type="AlphaFoldDB" id="A0A4D7BMF6"/>
<dbReference type="Gene3D" id="3.60.70.12">
    <property type="entry name" value="L-amino peptidase D-ALA esterase/amidase"/>
    <property type="match status" value="1"/>
</dbReference>
<accession>A0A4D7BMF6</accession>
<dbReference type="PANTHER" id="PTHR36512:SF3">
    <property type="entry name" value="BLR5678 PROTEIN"/>
    <property type="match status" value="1"/>
</dbReference>
<dbReference type="OrthoDB" id="9808347at2"/>
<dbReference type="SUPFAM" id="SSF56266">
    <property type="entry name" value="DmpA/ArgJ-like"/>
    <property type="match status" value="1"/>
</dbReference>
<dbReference type="GO" id="GO:0004177">
    <property type="term" value="F:aminopeptidase activity"/>
    <property type="evidence" value="ECO:0007669"/>
    <property type="project" value="TreeGrafter"/>
</dbReference>
<dbReference type="RefSeq" id="WP_136964375.1">
    <property type="nucleotide sequence ID" value="NZ_CP039690.1"/>
</dbReference>
<keyword evidence="3" id="KW-1185">Reference proteome</keyword>
<dbReference type="PANTHER" id="PTHR36512">
    <property type="entry name" value="D-AMINOPEPTIDASE"/>
    <property type="match status" value="1"/>
</dbReference>
<dbReference type="Pfam" id="PF03576">
    <property type="entry name" value="Peptidase_S58"/>
    <property type="match status" value="1"/>
</dbReference>
<dbReference type="KEGG" id="pstg:E8M01_00570"/>
<dbReference type="EMBL" id="CP039690">
    <property type="protein sequence ID" value="QCI68967.1"/>
    <property type="molecule type" value="Genomic_DNA"/>
</dbReference>
<evidence type="ECO:0000256" key="1">
    <source>
        <dbReference type="ARBA" id="ARBA00007068"/>
    </source>
</evidence>
<evidence type="ECO:0000313" key="3">
    <source>
        <dbReference type="Proteomes" id="UP000298781"/>
    </source>
</evidence>
<organism evidence="2 3">
    <name type="scientific">Phreatobacter stygius</name>
    <dbReference type="NCBI Taxonomy" id="1940610"/>
    <lineage>
        <taxon>Bacteria</taxon>
        <taxon>Pseudomonadati</taxon>
        <taxon>Pseudomonadota</taxon>
        <taxon>Alphaproteobacteria</taxon>
        <taxon>Hyphomicrobiales</taxon>
        <taxon>Phreatobacteraceae</taxon>
        <taxon>Phreatobacter</taxon>
    </lineage>
</organism>
<proteinExistence type="inferred from homology"/>
<name>A0A4D7BMF6_9HYPH</name>
<dbReference type="CDD" id="cd02252">
    <property type="entry name" value="nylC_like"/>
    <property type="match status" value="1"/>
</dbReference>
<dbReference type="InterPro" id="IPR016117">
    <property type="entry name" value="ArgJ-like_dom_sf"/>
</dbReference>
<evidence type="ECO:0000313" key="2">
    <source>
        <dbReference type="EMBL" id="QCI68967.1"/>
    </source>
</evidence>
<reference evidence="2 3" key="1">
    <citation type="submission" date="2019-04" db="EMBL/GenBank/DDBJ databases">
        <title>Phreatobacter aquaticus sp. nov.</title>
        <authorList>
            <person name="Choi A."/>
        </authorList>
    </citation>
    <scope>NUCLEOTIDE SEQUENCE [LARGE SCALE GENOMIC DNA]</scope>
    <source>
        <strain evidence="2 3">KCTC 52518</strain>
    </source>
</reference>
<gene>
    <name evidence="2" type="ORF">E8M01_00570</name>
</gene>
<dbReference type="InterPro" id="IPR005321">
    <property type="entry name" value="Peptidase_S58_DmpA"/>
</dbReference>
<sequence>MLNAITDVAGLTVGHATDLVRATGVTAIIFDQPAVCSVDVRGGAPGTRETDLLDPERTVQAVDAIALSGGSAFGLEAAAGIGAWLVAQGRGFAIGATRVPIVPGAILFDLLNGGDKSWGRYGPYRELGFSAAEAARAGPVAMGTVGAGTGANTADLKGGLGTASALSPSGHRVGALVAVNALGSVTIGSTGHFWAATDEQHGEFGGRGLPSPWPADANRIKLKGTTAANTTIALVATDAVLTKAEARHLAVMAQDGLGRAIRPIHTPLDGDTVFAAATGKQPLADIPRDMALIGATAASVLARAVARAVHEATALAVPGALPAWRAEFGASS</sequence>
<comment type="similarity">
    <text evidence="1">Belongs to the peptidase S58 family.</text>
</comment>
<protein>
    <submittedName>
        <fullName evidence="2">P1 family peptidase</fullName>
    </submittedName>
</protein>